<dbReference type="AlphaFoldDB" id="A0A2G8T8E8"/>
<sequence length="147" mass="16694">MNTQQNKQLIMQCYQLYKDKNVKGLLNLFRDDIEWIANDSDDIPFAGSFHGKDQVAQFFSKLEQAQDVIKFEPQDFIAEGDKVVATGISSWHVKSTGLTYDSPWTHIFTVRDGKVARLQQYNHTAAAEAAYRPMREAGVARGAPMQH</sequence>
<dbReference type="RefSeq" id="WP_099793300.1">
    <property type="nucleotide sequence ID" value="NZ_JBHLYV010000100.1"/>
</dbReference>
<keyword evidence="2" id="KW-0413">Isomerase</keyword>
<accession>A0A2G8T8E8</accession>
<organism evidence="2 3">
    <name type="scientific">Massilia eurypsychrophila</name>
    <dbReference type="NCBI Taxonomy" id="1485217"/>
    <lineage>
        <taxon>Bacteria</taxon>
        <taxon>Pseudomonadati</taxon>
        <taxon>Pseudomonadota</taxon>
        <taxon>Betaproteobacteria</taxon>
        <taxon>Burkholderiales</taxon>
        <taxon>Oxalobacteraceae</taxon>
        <taxon>Telluria group</taxon>
        <taxon>Massilia</taxon>
    </lineage>
</organism>
<dbReference type="PANTHER" id="PTHR41252:SF1">
    <property type="entry name" value="BLR2505 PROTEIN"/>
    <property type="match status" value="1"/>
</dbReference>
<proteinExistence type="predicted"/>
<keyword evidence="3" id="KW-1185">Reference proteome</keyword>
<comment type="caution">
    <text evidence="2">The sequence shown here is derived from an EMBL/GenBank/DDBJ whole genome shotgun (WGS) entry which is preliminary data.</text>
</comment>
<dbReference type="SUPFAM" id="SSF54427">
    <property type="entry name" value="NTF2-like"/>
    <property type="match status" value="1"/>
</dbReference>
<protein>
    <submittedName>
        <fullName evidence="2">Ketosteroid isomerase</fullName>
    </submittedName>
</protein>
<dbReference type="Pfam" id="PF12680">
    <property type="entry name" value="SnoaL_2"/>
    <property type="match status" value="1"/>
</dbReference>
<evidence type="ECO:0000259" key="1">
    <source>
        <dbReference type="Pfam" id="PF12680"/>
    </source>
</evidence>
<dbReference type="EMBL" id="PDOC01000029">
    <property type="protein sequence ID" value="PIL42327.1"/>
    <property type="molecule type" value="Genomic_DNA"/>
</dbReference>
<dbReference type="GO" id="GO:0016853">
    <property type="term" value="F:isomerase activity"/>
    <property type="evidence" value="ECO:0007669"/>
    <property type="project" value="UniProtKB-KW"/>
</dbReference>
<feature type="domain" description="SnoaL-like" evidence="1">
    <location>
        <begin position="14"/>
        <end position="117"/>
    </location>
</feature>
<reference evidence="2 3" key="1">
    <citation type="submission" date="2017-10" db="EMBL/GenBank/DDBJ databases">
        <title>Massilia psychrophilum sp. nov., a novel purple-pigmented bacterium isolated from Tianshan glacier, Xinjiang Municipality, China.</title>
        <authorList>
            <person name="Wang H."/>
        </authorList>
    </citation>
    <scope>NUCLEOTIDE SEQUENCE [LARGE SCALE GENOMIC DNA]</scope>
    <source>
        <strain evidence="2 3">JCM 30074</strain>
    </source>
</reference>
<name>A0A2G8T8E8_9BURK</name>
<dbReference type="InterPro" id="IPR037401">
    <property type="entry name" value="SnoaL-like"/>
</dbReference>
<evidence type="ECO:0000313" key="3">
    <source>
        <dbReference type="Proteomes" id="UP000230390"/>
    </source>
</evidence>
<dbReference type="PANTHER" id="PTHR41252">
    <property type="entry name" value="BLR2505 PROTEIN"/>
    <property type="match status" value="1"/>
</dbReference>
<dbReference type="InterPro" id="IPR032710">
    <property type="entry name" value="NTF2-like_dom_sf"/>
</dbReference>
<dbReference type="OrthoDB" id="283154at2"/>
<dbReference type="Gene3D" id="3.10.450.50">
    <property type="match status" value="1"/>
</dbReference>
<gene>
    <name evidence="2" type="ORF">CR105_24900</name>
</gene>
<evidence type="ECO:0000313" key="2">
    <source>
        <dbReference type="EMBL" id="PIL42327.1"/>
    </source>
</evidence>
<dbReference type="Proteomes" id="UP000230390">
    <property type="component" value="Unassembled WGS sequence"/>
</dbReference>